<comment type="caution">
    <text evidence="1">The sequence shown here is derived from an EMBL/GenBank/DDBJ whole genome shotgun (WGS) entry which is preliminary data.</text>
</comment>
<accession>A0A8S9MA91</accession>
<protein>
    <submittedName>
        <fullName evidence="1">Uncharacterized protein</fullName>
    </submittedName>
</protein>
<sequence length="74" mass="8264">MLFHVLGFTFRHEDTWNGSDFATDRNHMISSRLAAHFEDAAELGLGFSLAVEASRWIYEVSAYCLAGSELAKPV</sequence>
<name>A0A8S9MA91_BRACR</name>
<dbReference type="AlphaFoldDB" id="A0A8S9MA91"/>
<organism evidence="1">
    <name type="scientific">Brassica cretica</name>
    <name type="common">Mustard</name>
    <dbReference type="NCBI Taxonomy" id="69181"/>
    <lineage>
        <taxon>Eukaryota</taxon>
        <taxon>Viridiplantae</taxon>
        <taxon>Streptophyta</taxon>
        <taxon>Embryophyta</taxon>
        <taxon>Tracheophyta</taxon>
        <taxon>Spermatophyta</taxon>
        <taxon>Magnoliopsida</taxon>
        <taxon>eudicotyledons</taxon>
        <taxon>Gunneridae</taxon>
        <taxon>Pentapetalae</taxon>
        <taxon>rosids</taxon>
        <taxon>malvids</taxon>
        <taxon>Brassicales</taxon>
        <taxon>Brassicaceae</taxon>
        <taxon>Brassiceae</taxon>
        <taxon>Brassica</taxon>
    </lineage>
</organism>
<gene>
    <name evidence="1" type="ORF">F2Q70_00013252</name>
</gene>
<reference evidence="1" key="1">
    <citation type="submission" date="2019-12" db="EMBL/GenBank/DDBJ databases">
        <title>Genome sequencing and annotation of Brassica cretica.</title>
        <authorList>
            <person name="Studholme D.J."/>
            <person name="Sarris P.F."/>
        </authorList>
    </citation>
    <scope>NUCLEOTIDE SEQUENCE</scope>
    <source>
        <strain evidence="1">PFS-102/07</strain>
        <tissue evidence="1">Leaf</tissue>
    </source>
</reference>
<evidence type="ECO:0000313" key="1">
    <source>
        <dbReference type="EMBL" id="KAF2615058.1"/>
    </source>
</evidence>
<dbReference type="EMBL" id="QGKY02000089">
    <property type="protein sequence ID" value="KAF2615058.1"/>
    <property type="molecule type" value="Genomic_DNA"/>
</dbReference>
<proteinExistence type="predicted"/>